<dbReference type="HOGENOM" id="CLU_1497692_0_0_1"/>
<name>B0W8Y8_CULQU</name>
<dbReference type="VEuPathDB" id="VectorBase:CPIJ003462"/>
<dbReference type="OrthoDB" id="407555at2759"/>
<dbReference type="InParanoid" id="B0W8Y8"/>
<protein>
    <submittedName>
        <fullName evidence="2 3">Calmodulin-binding transcription activator</fullName>
    </submittedName>
</protein>
<reference evidence="3" key="2">
    <citation type="submission" date="2020-05" db="UniProtKB">
        <authorList>
            <consortium name="EnsemblMetazoa"/>
        </authorList>
    </citation>
    <scope>IDENTIFICATION</scope>
    <source>
        <strain evidence="3">JHB</strain>
    </source>
</reference>
<keyword evidence="4" id="KW-1185">Reference proteome</keyword>
<evidence type="ECO:0000313" key="2">
    <source>
        <dbReference type="EMBL" id="EDS39266.1"/>
    </source>
</evidence>
<dbReference type="VEuPathDB" id="VectorBase:CQUJHB008288"/>
<dbReference type="EMBL" id="DS231860">
    <property type="protein sequence ID" value="EDS39266.1"/>
    <property type="molecule type" value="Genomic_DNA"/>
</dbReference>
<dbReference type="EnsemblMetazoa" id="CPIJ003462-RA">
    <property type="protein sequence ID" value="CPIJ003462-PA"/>
    <property type="gene ID" value="CPIJ003462"/>
</dbReference>
<proteinExistence type="predicted"/>
<evidence type="ECO:0000313" key="3">
    <source>
        <dbReference type="EnsemblMetazoa" id="CPIJ003462-PA"/>
    </source>
</evidence>
<accession>B0W8Y8</accession>
<reference evidence="2" key="1">
    <citation type="submission" date="2007-03" db="EMBL/GenBank/DDBJ databases">
        <title>Annotation of Culex pipiens quinquefasciatus.</title>
        <authorList>
            <consortium name="The Broad Institute Genome Sequencing Platform"/>
            <person name="Atkinson P.W."/>
            <person name="Hemingway J."/>
            <person name="Christensen B.M."/>
            <person name="Higgs S."/>
            <person name="Kodira C."/>
            <person name="Hannick L."/>
            <person name="Megy K."/>
            <person name="O'Leary S."/>
            <person name="Pearson M."/>
            <person name="Haas B.J."/>
            <person name="Mauceli E."/>
            <person name="Wortman J.R."/>
            <person name="Lee N.H."/>
            <person name="Guigo R."/>
            <person name="Stanke M."/>
            <person name="Alvarado L."/>
            <person name="Amedeo P."/>
            <person name="Antoine C.H."/>
            <person name="Arensburger P."/>
            <person name="Bidwell S.L."/>
            <person name="Crawford M."/>
            <person name="Camaro F."/>
            <person name="Devon K."/>
            <person name="Engels R."/>
            <person name="Hammond M."/>
            <person name="Howarth C."/>
            <person name="Koehrsen M."/>
            <person name="Lawson D."/>
            <person name="Montgomery P."/>
            <person name="Nene V."/>
            <person name="Nusbaum C."/>
            <person name="Puiu D."/>
            <person name="Romero-Severson J."/>
            <person name="Severson D.W."/>
            <person name="Shumway M."/>
            <person name="Sisk P."/>
            <person name="Stolte C."/>
            <person name="Zeng Q."/>
            <person name="Eisenstadt E."/>
            <person name="Fraser-Liggett C."/>
            <person name="Strausberg R."/>
            <person name="Galagan J."/>
            <person name="Birren B."/>
            <person name="Collins F.H."/>
        </authorList>
    </citation>
    <scope>NUCLEOTIDE SEQUENCE [LARGE SCALE GENOMIC DNA]</scope>
    <source>
        <strain evidence="2">JHB</strain>
    </source>
</reference>
<dbReference type="AlphaFoldDB" id="B0W8Y8"/>
<evidence type="ECO:0000313" key="4">
    <source>
        <dbReference type="Proteomes" id="UP000002320"/>
    </source>
</evidence>
<dbReference type="KEGG" id="cqu:CpipJ_CPIJ003462"/>
<gene>
    <name evidence="3" type="primary">6034831</name>
    <name evidence="2" type="ORF">CpipJ_CPIJ003462</name>
</gene>
<evidence type="ECO:0000256" key="1">
    <source>
        <dbReference type="SAM" id="MobiDB-lite"/>
    </source>
</evidence>
<organism>
    <name type="scientific">Culex quinquefasciatus</name>
    <name type="common">Southern house mosquito</name>
    <name type="synonym">Culex pungens</name>
    <dbReference type="NCBI Taxonomy" id="7176"/>
    <lineage>
        <taxon>Eukaryota</taxon>
        <taxon>Metazoa</taxon>
        <taxon>Ecdysozoa</taxon>
        <taxon>Arthropoda</taxon>
        <taxon>Hexapoda</taxon>
        <taxon>Insecta</taxon>
        <taxon>Pterygota</taxon>
        <taxon>Neoptera</taxon>
        <taxon>Endopterygota</taxon>
        <taxon>Diptera</taxon>
        <taxon>Nematocera</taxon>
        <taxon>Culicoidea</taxon>
        <taxon>Culicidae</taxon>
        <taxon>Culicinae</taxon>
        <taxon>Culicini</taxon>
        <taxon>Culex</taxon>
        <taxon>Culex</taxon>
    </lineage>
</organism>
<feature type="compositionally biased region" description="Polar residues" evidence="1">
    <location>
        <begin position="156"/>
        <end position="173"/>
    </location>
</feature>
<sequence length="180" mass="20628">MAFNRISPPPQPKQQKLSFSIRSYHDDGSLSPLPSAASHSIPQDASVMFSDSPPTTQVFIGFLQTGANTFKKDFYNLKLTDREYRVLYEAAKCIQKSYKGRKSRITEQDKMSKAAVKKVPNRWRSLGCHVWRERRSGQFFGGASRSTERYCKKQHSPQQQHHMNNQDGSSKEPSPSKPFW</sequence>
<feature type="region of interest" description="Disordered" evidence="1">
    <location>
        <begin position="143"/>
        <end position="180"/>
    </location>
</feature>
<dbReference type="Proteomes" id="UP000002320">
    <property type="component" value="Unassembled WGS sequence"/>
</dbReference>